<dbReference type="InterPro" id="IPR049293">
    <property type="entry name" value="DUF6843"/>
</dbReference>
<dbReference type="EMBL" id="CP126446">
    <property type="protein sequence ID" value="WIF99484.1"/>
    <property type="molecule type" value="Genomic_DNA"/>
</dbReference>
<sequence length="152" mass="17589">MAPILSFVLYKINHHPSDEVYVLPEEFEGCVGIFYNFENEKSLTEEGNIITYNIPKDGIVKTSSPNDFGWGYEDRSGLRNVTYYYVDDRGDRKEVNEENMIHNKGMAMVETTLPNGNDKSVTFTHFYVGEEDQIPKEKCFQSQEKINEIINK</sequence>
<keyword evidence="3" id="KW-1185">Reference proteome</keyword>
<evidence type="ECO:0000313" key="2">
    <source>
        <dbReference type="EMBL" id="WIF99484.1"/>
    </source>
</evidence>
<evidence type="ECO:0000259" key="1">
    <source>
        <dbReference type="Pfam" id="PF20862"/>
    </source>
</evidence>
<name>A0ABY8V153_9BACI</name>
<accession>A0ABY8V153</accession>
<gene>
    <name evidence="2" type="ORF">QNI29_07455</name>
</gene>
<reference evidence="2 3" key="1">
    <citation type="submission" date="2023-05" db="EMBL/GenBank/DDBJ databases">
        <title>Comparative genomics reveals the evidence of polycyclic aromatic hydrocarbons degradation in moderately halophilic genus Pontibacillus.</title>
        <authorList>
            <person name="Yang H."/>
            <person name="Qian Z."/>
        </authorList>
    </citation>
    <scope>NUCLEOTIDE SEQUENCE [LARGE SCALE GENOMIC DNA]</scope>
    <source>
        <strain evidence="3">HN14</strain>
    </source>
</reference>
<dbReference type="RefSeq" id="WP_231415750.1">
    <property type="nucleotide sequence ID" value="NZ_CP126446.1"/>
</dbReference>
<proteinExistence type="predicted"/>
<dbReference type="Proteomes" id="UP001236652">
    <property type="component" value="Chromosome"/>
</dbReference>
<evidence type="ECO:0000313" key="3">
    <source>
        <dbReference type="Proteomes" id="UP001236652"/>
    </source>
</evidence>
<dbReference type="Pfam" id="PF20862">
    <property type="entry name" value="DUF6843"/>
    <property type="match status" value="1"/>
</dbReference>
<feature type="domain" description="DUF6843" evidence="1">
    <location>
        <begin position="17"/>
        <end position="131"/>
    </location>
</feature>
<organism evidence="2 3">
    <name type="scientific">Pontibacillus chungwhensis</name>
    <dbReference type="NCBI Taxonomy" id="265426"/>
    <lineage>
        <taxon>Bacteria</taxon>
        <taxon>Bacillati</taxon>
        <taxon>Bacillota</taxon>
        <taxon>Bacilli</taxon>
        <taxon>Bacillales</taxon>
        <taxon>Bacillaceae</taxon>
        <taxon>Pontibacillus</taxon>
    </lineage>
</organism>
<protein>
    <recommendedName>
        <fullName evidence="1">DUF6843 domain-containing protein</fullName>
    </recommendedName>
</protein>